<dbReference type="EMBL" id="KI925456">
    <property type="protein sequence ID" value="ETW84902.1"/>
    <property type="molecule type" value="Genomic_DNA"/>
</dbReference>
<dbReference type="KEGG" id="hir:HETIRDRAFT_149291"/>
<evidence type="ECO:0000313" key="2">
    <source>
        <dbReference type="EMBL" id="ETW84902.1"/>
    </source>
</evidence>
<organism evidence="2 3">
    <name type="scientific">Heterobasidion irregulare (strain TC 32-1)</name>
    <dbReference type="NCBI Taxonomy" id="747525"/>
    <lineage>
        <taxon>Eukaryota</taxon>
        <taxon>Fungi</taxon>
        <taxon>Dikarya</taxon>
        <taxon>Basidiomycota</taxon>
        <taxon>Agaricomycotina</taxon>
        <taxon>Agaricomycetes</taxon>
        <taxon>Russulales</taxon>
        <taxon>Bondarzewiaceae</taxon>
        <taxon>Heterobasidion</taxon>
        <taxon>Heterobasidion annosum species complex</taxon>
    </lineage>
</organism>
<proteinExistence type="predicted"/>
<gene>
    <name evidence="2" type="ORF">HETIRDRAFT_149291</name>
</gene>
<accession>W4KGD6</accession>
<protein>
    <submittedName>
        <fullName evidence="2">Uncharacterized protein</fullName>
    </submittedName>
</protein>
<evidence type="ECO:0000313" key="3">
    <source>
        <dbReference type="Proteomes" id="UP000030671"/>
    </source>
</evidence>
<dbReference type="AlphaFoldDB" id="W4KGD6"/>
<sequence>MVAARPPGRAWCLQSSRATRRARRRRSTPMPRCEPHPRRRVPTAQQRDLRLCAAQSALSLTLMPGNFLAAALISTCGRGLLITHVL</sequence>
<dbReference type="GeneID" id="20667336"/>
<keyword evidence="3" id="KW-1185">Reference proteome</keyword>
<feature type="region of interest" description="Disordered" evidence="1">
    <location>
        <begin position="1"/>
        <end position="46"/>
    </location>
</feature>
<dbReference type="RefSeq" id="XP_009544525.1">
    <property type="nucleotide sequence ID" value="XM_009546230.1"/>
</dbReference>
<dbReference type="Proteomes" id="UP000030671">
    <property type="component" value="Unassembled WGS sequence"/>
</dbReference>
<evidence type="ECO:0000256" key="1">
    <source>
        <dbReference type="SAM" id="MobiDB-lite"/>
    </source>
</evidence>
<dbReference type="HOGENOM" id="CLU_2498135_0_0_1"/>
<name>W4KGD6_HETIT</name>
<feature type="compositionally biased region" description="Basic residues" evidence="1">
    <location>
        <begin position="18"/>
        <end position="27"/>
    </location>
</feature>
<reference evidence="2 3" key="1">
    <citation type="journal article" date="2012" name="New Phytol.">
        <title>Insight into trade-off between wood decay and parasitism from the genome of a fungal forest pathogen.</title>
        <authorList>
            <person name="Olson A."/>
            <person name="Aerts A."/>
            <person name="Asiegbu F."/>
            <person name="Belbahri L."/>
            <person name="Bouzid O."/>
            <person name="Broberg A."/>
            <person name="Canback B."/>
            <person name="Coutinho P.M."/>
            <person name="Cullen D."/>
            <person name="Dalman K."/>
            <person name="Deflorio G."/>
            <person name="van Diepen L.T."/>
            <person name="Dunand C."/>
            <person name="Duplessis S."/>
            <person name="Durling M."/>
            <person name="Gonthier P."/>
            <person name="Grimwood J."/>
            <person name="Fossdal C.G."/>
            <person name="Hansson D."/>
            <person name="Henrissat B."/>
            <person name="Hietala A."/>
            <person name="Himmelstrand K."/>
            <person name="Hoffmeister D."/>
            <person name="Hogberg N."/>
            <person name="James T.Y."/>
            <person name="Karlsson M."/>
            <person name="Kohler A."/>
            <person name="Kues U."/>
            <person name="Lee Y.H."/>
            <person name="Lin Y.C."/>
            <person name="Lind M."/>
            <person name="Lindquist E."/>
            <person name="Lombard V."/>
            <person name="Lucas S."/>
            <person name="Lunden K."/>
            <person name="Morin E."/>
            <person name="Murat C."/>
            <person name="Park J."/>
            <person name="Raffaello T."/>
            <person name="Rouze P."/>
            <person name="Salamov A."/>
            <person name="Schmutz J."/>
            <person name="Solheim H."/>
            <person name="Stahlberg J."/>
            <person name="Velez H."/>
            <person name="de Vries R.P."/>
            <person name="Wiebenga A."/>
            <person name="Woodward S."/>
            <person name="Yakovlev I."/>
            <person name="Garbelotto M."/>
            <person name="Martin F."/>
            <person name="Grigoriev I.V."/>
            <person name="Stenlid J."/>
        </authorList>
    </citation>
    <scope>NUCLEOTIDE SEQUENCE [LARGE SCALE GENOMIC DNA]</scope>
    <source>
        <strain evidence="2 3">TC 32-1</strain>
    </source>
</reference>
<dbReference type="InParanoid" id="W4KGD6"/>